<name>A0A378NDR4_MANHA</name>
<evidence type="ECO:0000259" key="9">
    <source>
        <dbReference type="Pfam" id="PF01171"/>
    </source>
</evidence>
<keyword evidence="3 8" id="KW-0436">Ligase</keyword>
<evidence type="ECO:0000256" key="1">
    <source>
        <dbReference type="ARBA" id="ARBA00004496"/>
    </source>
</evidence>
<comment type="function">
    <text evidence="8">Ligates lysine onto the cytidine present at position 34 of the AUA codon-specific tRNA(Ile) that contains the anticodon CAU, in an ATP-dependent manner. Cytidine is converted to lysidine, thus changing the amino acid specificity of the tRNA from methionine to isoleucine.</text>
</comment>
<evidence type="ECO:0000256" key="8">
    <source>
        <dbReference type="HAMAP-Rule" id="MF_01161"/>
    </source>
</evidence>
<dbReference type="Gene3D" id="1.20.59.20">
    <property type="match status" value="1"/>
</dbReference>
<accession>A0A378NDR4</accession>
<dbReference type="GO" id="GO:0005524">
    <property type="term" value="F:ATP binding"/>
    <property type="evidence" value="ECO:0007669"/>
    <property type="project" value="UniProtKB-UniRule"/>
</dbReference>
<dbReference type="EMBL" id="UGPL01000006">
    <property type="protein sequence ID" value="STY66540.1"/>
    <property type="molecule type" value="Genomic_DNA"/>
</dbReference>
<dbReference type="EC" id="6.3.4.19" evidence="8"/>
<reference evidence="12 13" key="1">
    <citation type="submission" date="2018-06" db="EMBL/GenBank/DDBJ databases">
        <authorList>
            <consortium name="Pathogen Informatics"/>
            <person name="Doyle S."/>
        </authorList>
    </citation>
    <scope>NUCLEOTIDE SEQUENCE [LARGE SCALE GENOMIC DNA]</scope>
    <source>
        <strain evidence="12 13">NCTC9380</strain>
    </source>
</reference>
<feature type="domain" description="tRNA(Ile)-lysidine synthase substrate-binding" evidence="10">
    <location>
        <begin position="241"/>
        <end position="308"/>
    </location>
</feature>
<dbReference type="GO" id="GO:0005737">
    <property type="term" value="C:cytoplasm"/>
    <property type="evidence" value="ECO:0007669"/>
    <property type="project" value="UniProtKB-SubCell"/>
</dbReference>
<evidence type="ECO:0000313" key="13">
    <source>
        <dbReference type="Proteomes" id="UP000254031"/>
    </source>
</evidence>
<gene>
    <name evidence="8 12" type="primary">tilS</name>
    <name evidence="12" type="ORF">NCTC9380_01857</name>
</gene>
<comment type="domain">
    <text evidence="8">The N-terminal region contains the highly conserved SGGXDS motif, predicted to be a P-loop motif involved in ATP binding.</text>
</comment>
<dbReference type="InterPro" id="IPR011063">
    <property type="entry name" value="TilS/TtcA_N"/>
</dbReference>
<dbReference type="NCBIfam" id="TIGR02432">
    <property type="entry name" value="lysidine_TilS_N"/>
    <property type="match status" value="1"/>
</dbReference>
<comment type="catalytic activity">
    <reaction evidence="7 8">
        <text>cytidine(34) in tRNA(Ile2) + L-lysine + ATP = lysidine(34) in tRNA(Ile2) + AMP + diphosphate + H(+)</text>
        <dbReference type="Rhea" id="RHEA:43744"/>
        <dbReference type="Rhea" id="RHEA-COMP:10625"/>
        <dbReference type="Rhea" id="RHEA-COMP:10670"/>
        <dbReference type="ChEBI" id="CHEBI:15378"/>
        <dbReference type="ChEBI" id="CHEBI:30616"/>
        <dbReference type="ChEBI" id="CHEBI:32551"/>
        <dbReference type="ChEBI" id="CHEBI:33019"/>
        <dbReference type="ChEBI" id="CHEBI:82748"/>
        <dbReference type="ChEBI" id="CHEBI:83665"/>
        <dbReference type="ChEBI" id="CHEBI:456215"/>
        <dbReference type="EC" id="6.3.4.19"/>
    </reaction>
</comment>
<keyword evidence="2 8" id="KW-0963">Cytoplasm</keyword>
<evidence type="ECO:0000256" key="5">
    <source>
        <dbReference type="ARBA" id="ARBA00022741"/>
    </source>
</evidence>
<evidence type="ECO:0000259" key="11">
    <source>
        <dbReference type="Pfam" id="PF11734"/>
    </source>
</evidence>
<dbReference type="PANTHER" id="PTHR43033">
    <property type="entry name" value="TRNA(ILE)-LYSIDINE SYNTHASE-RELATED"/>
    <property type="match status" value="1"/>
</dbReference>
<evidence type="ECO:0000313" key="12">
    <source>
        <dbReference type="EMBL" id="STY66540.1"/>
    </source>
</evidence>
<comment type="similarity">
    <text evidence="8">Belongs to the tRNA(Ile)-lysidine synthase family.</text>
</comment>
<evidence type="ECO:0000259" key="10">
    <source>
        <dbReference type="Pfam" id="PF09179"/>
    </source>
</evidence>
<evidence type="ECO:0000256" key="2">
    <source>
        <dbReference type="ARBA" id="ARBA00022490"/>
    </source>
</evidence>
<dbReference type="AlphaFoldDB" id="A0A378NDR4"/>
<dbReference type="NCBIfam" id="TIGR02433">
    <property type="entry name" value="lysidine_TilS_C"/>
    <property type="match status" value="1"/>
</dbReference>
<comment type="subcellular location">
    <subcellularLocation>
        <location evidence="1 8">Cytoplasm</location>
    </subcellularLocation>
</comment>
<dbReference type="Pfam" id="PF01171">
    <property type="entry name" value="ATP_bind_3"/>
    <property type="match status" value="1"/>
</dbReference>
<dbReference type="InterPro" id="IPR012094">
    <property type="entry name" value="tRNA_Ile_lys_synt"/>
</dbReference>
<evidence type="ECO:0000256" key="6">
    <source>
        <dbReference type="ARBA" id="ARBA00022840"/>
    </source>
</evidence>
<dbReference type="InterPro" id="IPR012795">
    <property type="entry name" value="tRNA_Ile_lys_synt_N"/>
</dbReference>
<organism evidence="12 13">
    <name type="scientific">Mannheimia haemolytica</name>
    <name type="common">Pasteurella haemolytica</name>
    <dbReference type="NCBI Taxonomy" id="75985"/>
    <lineage>
        <taxon>Bacteria</taxon>
        <taxon>Pseudomonadati</taxon>
        <taxon>Pseudomonadota</taxon>
        <taxon>Gammaproteobacteria</taxon>
        <taxon>Pasteurellales</taxon>
        <taxon>Pasteurellaceae</taxon>
        <taxon>Mannheimia</taxon>
    </lineage>
</organism>
<dbReference type="Pfam" id="PF11734">
    <property type="entry name" value="TilS_C"/>
    <property type="match status" value="1"/>
</dbReference>
<dbReference type="Proteomes" id="UP000254031">
    <property type="component" value="Unassembled WGS sequence"/>
</dbReference>
<feature type="domain" description="Lysidine-tRNA(Ile) synthetase C-terminal" evidence="11">
    <location>
        <begin position="376"/>
        <end position="415"/>
    </location>
</feature>
<keyword evidence="6 8" id="KW-0067">ATP-binding</keyword>
<evidence type="ECO:0000256" key="3">
    <source>
        <dbReference type="ARBA" id="ARBA00022598"/>
    </source>
</evidence>
<dbReference type="Pfam" id="PF09179">
    <property type="entry name" value="TilS"/>
    <property type="match status" value="1"/>
</dbReference>
<dbReference type="SUPFAM" id="SSF56037">
    <property type="entry name" value="PheT/TilS domain"/>
    <property type="match status" value="1"/>
</dbReference>
<feature type="domain" description="tRNA(Ile)-lysidine/2-thiocytidine synthase N-terminal" evidence="9">
    <location>
        <begin position="21"/>
        <end position="192"/>
    </location>
</feature>
<proteinExistence type="inferred from homology"/>
<dbReference type="InterPro" id="IPR014729">
    <property type="entry name" value="Rossmann-like_a/b/a_fold"/>
</dbReference>
<dbReference type="InterPro" id="IPR012796">
    <property type="entry name" value="Lysidine-tRNA-synth_C"/>
</dbReference>
<dbReference type="GO" id="GO:0006400">
    <property type="term" value="P:tRNA modification"/>
    <property type="evidence" value="ECO:0007669"/>
    <property type="project" value="UniProtKB-UniRule"/>
</dbReference>
<protein>
    <recommendedName>
        <fullName evidence="8">tRNA(Ile)-lysidine synthase</fullName>
        <ecNumber evidence="8">6.3.4.19</ecNumber>
    </recommendedName>
    <alternativeName>
        <fullName evidence="8">tRNA(Ile)-2-lysyl-cytidine synthase</fullName>
    </alternativeName>
    <alternativeName>
        <fullName evidence="8">tRNA(Ile)-lysidine synthetase</fullName>
    </alternativeName>
</protein>
<dbReference type="PANTHER" id="PTHR43033:SF1">
    <property type="entry name" value="TRNA(ILE)-LYSIDINE SYNTHASE-RELATED"/>
    <property type="match status" value="1"/>
</dbReference>
<dbReference type="SUPFAM" id="SSF82829">
    <property type="entry name" value="MesJ substrate recognition domain-like"/>
    <property type="match status" value="1"/>
</dbReference>
<evidence type="ECO:0000256" key="4">
    <source>
        <dbReference type="ARBA" id="ARBA00022694"/>
    </source>
</evidence>
<dbReference type="HAMAP" id="MF_01161">
    <property type="entry name" value="tRNA_Ile_lys_synt"/>
    <property type="match status" value="1"/>
</dbReference>
<keyword evidence="4 8" id="KW-0819">tRNA processing</keyword>
<dbReference type="GO" id="GO:0032267">
    <property type="term" value="F:tRNA(Ile)-lysidine synthase activity"/>
    <property type="evidence" value="ECO:0007669"/>
    <property type="project" value="UniProtKB-EC"/>
</dbReference>
<dbReference type="CDD" id="cd01992">
    <property type="entry name" value="TilS_N"/>
    <property type="match status" value="1"/>
</dbReference>
<evidence type="ECO:0000256" key="7">
    <source>
        <dbReference type="ARBA" id="ARBA00048539"/>
    </source>
</evidence>
<sequence length="421" mass="48169">MTLFNRFQTQCATHLPNQTAFLIGLSGGVDSVVLLHLFARTSFHVRAIYVHHGLSPNADDWAAFCEQYCKRLNIPFILQKVRVDSSNGVENGAREARYQAIQQQLKPNEVFATAHHLDDQAETFLLALKRGSGVKGLSAMQAVTFLQNFTVFRPLLTFTKSDLMGYAVQHQLGWIEDESNADNRYDRNFLRNSILPLLNQRWQHFSQMVARSAQHCAEQQALIEELLSDELKSRTGEKQQLNINGFGQFSLAKQQQLSRLWLEQNGVRMPSQAQLQAVISELIFAKADKNPQVKVGENIIRRYQQAIYVTEEIADIPPFEVVLPTETKVELLYQLGTIIRQQQEIICKKNGKNHRLQLPQELAQSTISIKIGQLGKVKCYGKAQREEMKKIWQNHGIPVWERNRTPLIFWQDELVGLLPIL</sequence>
<dbReference type="RefSeq" id="WP_020830977.1">
    <property type="nucleotide sequence ID" value="NZ_CP017484.1"/>
</dbReference>
<dbReference type="Gene3D" id="3.40.50.620">
    <property type="entry name" value="HUPs"/>
    <property type="match status" value="1"/>
</dbReference>
<dbReference type="SUPFAM" id="SSF52402">
    <property type="entry name" value="Adenine nucleotide alpha hydrolases-like"/>
    <property type="match status" value="1"/>
</dbReference>
<dbReference type="InterPro" id="IPR015262">
    <property type="entry name" value="tRNA_Ile_lys_synt_subst-bd"/>
</dbReference>
<keyword evidence="5 8" id="KW-0547">Nucleotide-binding</keyword>
<feature type="binding site" evidence="8">
    <location>
        <begin position="26"/>
        <end position="31"/>
    </location>
    <ligand>
        <name>ATP</name>
        <dbReference type="ChEBI" id="CHEBI:30616"/>
    </ligand>
</feature>